<dbReference type="Pfam" id="PF00717">
    <property type="entry name" value="Peptidase_S24"/>
    <property type="match status" value="1"/>
</dbReference>
<organism evidence="2 3">
    <name type="scientific">Chryseobacterium muglaense</name>
    <dbReference type="NCBI Taxonomy" id="2893752"/>
    <lineage>
        <taxon>Bacteria</taxon>
        <taxon>Pseudomonadati</taxon>
        <taxon>Bacteroidota</taxon>
        <taxon>Flavobacteriia</taxon>
        <taxon>Flavobacteriales</taxon>
        <taxon>Weeksellaceae</taxon>
        <taxon>Chryseobacterium group</taxon>
        <taxon>Chryseobacterium</taxon>
    </lineage>
</organism>
<dbReference type="CDD" id="cd06529">
    <property type="entry name" value="S24_LexA-like"/>
    <property type="match status" value="1"/>
</dbReference>
<accession>A0ABR8MB72</accession>
<feature type="domain" description="Peptidase S24/S26A/S26B/S26C" evidence="1">
    <location>
        <begin position="57"/>
        <end position="150"/>
    </location>
</feature>
<dbReference type="InterPro" id="IPR039418">
    <property type="entry name" value="LexA-like"/>
</dbReference>
<dbReference type="Gene3D" id="2.10.109.10">
    <property type="entry name" value="Umud Fragment, subunit A"/>
    <property type="match status" value="1"/>
</dbReference>
<dbReference type="Proteomes" id="UP000603715">
    <property type="component" value="Unassembled WGS sequence"/>
</dbReference>
<evidence type="ECO:0000259" key="1">
    <source>
        <dbReference type="Pfam" id="PF00717"/>
    </source>
</evidence>
<dbReference type="InterPro" id="IPR015927">
    <property type="entry name" value="Peptidase_S24_S26A/B/C"/>
</dbReference>
<proteinExistence type="predicted"/>
<evidence type="ECO:0000313" key="3">
    <source>
        <dbReference type="Proteomes" id="UP000603715"/>
    </source>
</evidence>
<dbReference type="EMBL" id="JACXXP010000040">
    <property type="protein sequence ID" value="MBD3906742.1"/>
    <property type="molecule type" value="Genomic_DNA"/>
</dbReference>
<sequence length="157" mass="17989">MKSPTKHSGKLEIFSIACTDPIILRPFNEPLKAGGYQSFSSPAEDFPEMDLFKFLIKDIDVSFPARIEGDCLNDIGVFDKDWAIIEKGIQPNDLDLVAVYIDGEPYIKRFKPKYGDNNRLESIKFKTANIDYPDFDINEDSEFILWGVIIGIVRKYR</sequence>
<protein>
    <submittedName>
        <fullName evidence="2">S24 family peptidase</fullName>
    </submittedName>
</protein>
<name>A0ABR8MB72_9FLAO</name>
<dbReference type="InterPro" id="IPR036286">
    <property type="entry name" value="LexA/Signal_pep-like_sf"/>
</dbReference>
<evidence type="ECO:0000313" key="2">
    <source>
        <dbReference type="EMBL" id="MBD3906742.1"/>
    </source>
</evidence>
<dbReference type="RefSeq" id="WP_139423926.1">
    <property type="nucleotide sequence ID" value="NZ_JACXXP010000040.1"/>
</dbReference>
<gene>
    <name evidence="2" type="ORF">IEW27_19340</name>
</gene>
<keyword evidence="3" id="KW-1185">Reference proteome</keyword>
<comment type="caution">
    <text evidence="2">The sequence shown here is derived from an EMBL/GenBank/DDBJ whole genome shotgun (WGS) entry which is preliminary data.</text>
</comment>
<dbReference type="SUPFAM" id="SSF51306">
    <property type="entry name" value="LexA/Signal peptidase"/>
    <property type="match status" value="1"/>
</dbReference>
<reference evidence="3" key="1">
    <citation type="submission" date="2023-07" db="EMBL/GenBank/DDBJ databases">
        <title>Description of novel Chryseobacterium sp. strain C-2.</title>
        <authorList>
            <person name="Saticioglu I.B."/>
        </authorList>
    </citation>
    <scope>NUCLEOTIDE SEQUENCE [LARGE SCALE GENOMIC DNA]</scope>
    <source>
        <strain evidence="3">C-2</strain>
    </source>
</reference>